<protein>
    <submittedName>
        <fullName evidence="1">Uncharacterized protein</fullName>
    </submittedName>
</protein>
<dbReference type="Proteomes" id="UP000078595">
    <property type="component" value="Chromosome 8"/>
</dbReference>
<dbReference type="RefSeq" id="XP_018259438.1">
    <property type="nucleotide sequence ID" value="XM_018411626.1"/>
</dbReference>
<organism evidence="1">
    <name type="scientific">Kwoniella dejecticola CBS 10117</name>
    <dbReference type="NCBI Taxonomy" id="1296121"/>
    <lineage>
        <taxon>Eukaryota</taxon>
        <taxon>Fungi</taxon>
        <taxon>Dikarya</taxon>
        <taxon>Basidiomycota</taxon>
        <taxon>Agaricomycotina</taxon>
        <taxon>Tremellomycetes</taxon>
        <taxon>Tremellales</taxon>
        <taxon>Cryptococcaceae</taxon>
        <taxon>Kwoniella</taxon>
    </lineage>
</organism>
<accession>A0A1A5ZUW1</accession>
<evidence type="ECO:0000313" key="3">
    <source>
        <dbReference type="Proteomes" id="UP000078595"/>
    </source>
</evidence>
<keyword evidence="3" id="KW-1185">Reference proteome</keyword>
<sequence>MVLLSQKDFLDGVSVLYHTIEYEEVERTQRNWANVRVQSAKARSHCYLNAIRAVNLPPYSAIDYDMTLFNILPHLQVVRSYEVQLRVYKQTNISLPTRASLQQTFYLHADSSDIGDEGFKKVRRNSRSHDIPCQWEVEQRASEVTLLLASSDPEDQVIDLVFDLWLSGQGLFSISIEELAIHFVVPSHPLLNHLPLFLARGSPMPRELFIKIDKSPDEGSQLPCLMEGFAPLIGTLTMSSKATKGTDLGVTIYDLFARPLRIMHPSKLRKLYLSLSLHGNIDEVDDHLVPFHNSAGNSYVDPSLQLQTLTLTLNVRVGSSISQNPAKIFRHIPRMSEIARAMVALGGYLCRYSLNICGSTGDDTINSILETLLSDEISEIIERRPKEIGWSKITP</sequence>
<reference evidence="2" key="2">
    <citation type="submission" date="2013-07" db="EMBL/GenBank/DDBJ databases">
        <authorList>
            <consortium name="The Broad Institute Genome Sequencing Platform"/>
            <person name="Cuomo C."/>
            <person name="Litvintseva A."/>
            <person name="Chen Y."/>
            <person name="Heitman J."/>
            <person name="Sun S."/>
            <person name="Springer D."/>
            <person name="Dromer F."/>
            <person name="Young S.K."/>
            <person name="Zeng Q."/>
            <person name="Gargeya S."/>
            <person name="Fitzgerald M."/>
            <person name="Abouelleil A."/>
            <person name="Alvarado L."/>
            <person name="Berlin A.M."/>
            <person name="Chapman S.B."/>
            <person name="Dewar J."/>
            <person name="Goldberg J."/>
            <person name="Griggs A."/>
            <person name="Gujja S."/>
            <person name="Hansen M."/>
            <person name="Howarth C."/>
            <person name="Imamovic A."/>
            <person name="Larimer J."/>
            <person name="McCowan C."/>
            <person name="Murphy C."/>
            <person name="Pearson M."/>
            <person name="Priest M."/>
            <person name="Roberts A."/>
            <person name="Saif S."/>
            <person name="Shea T."/>
            <person name="Sykes S."/>
            <person name="Wortman J."/>
            <person name="Nusbaum C."/>
            <person name="Birren B."/>
        </authorList>
    </citation>
    <scope>NUCLEOTIDE SEQUENCE</scope>
    <source>
        <strain evidence="2">CBS 10117</strain>
    </source>
</reference>
<name>A0A1A5ZUW1_9TREE</name>
<reference evidence="2" key="3">
    <citation type="submission" date="2024-02" db="EMBL/GenBank/DDBJ databases">
        <title>Comparative genomics of Cryptococcus and Kwoniella reveals pathogenesis evolution and contrasting modes of karyotype evolution via chromosome fusion or intercentromeric recombination.</title>
        <authorList>
            <person name="Coelho M.A."/>
            <person name="David-Palma M."/>
            <person name="Shea T."/>
            <person name="Bowers K."/>
            <person name="McGinley-Smith S."/>
            <person name="Mohammad A.W."/>
            <person name="Gnirke A."/>
            <person name="Yurkov A.M."/>
            <person name="Nowrousian M."/>
            <person name="Sun S."/>
            <person name="Cuomo C.A."/>
            <person name="Heitman J."/>
        </authorList>
    </citation>
    <scope>NUCLEOTIDE SEQUENCE</scope>
    <source>
        <strain evidence="2">CBS 10117</strain>
    </source>
</reference>
<evidence type="ECO:0000313" key="2">
    <source>
        <dbReference type="EMBL" id="WWC63771.1"/>
    </source>
</evidence>
<gene>
    <name evidence="1" type="ORF">I303_08367</name>
    <name evidence="2" type="ORF">I303_106376</name>
</gene>
<dbReference type="KEGG" id="kdj:28972066"/>
<dbReference type="EMBL" id="KI894037">
    <property type="protein sequence ID" value="OBR81596.1"/>
    <property type="molecule type" value="Genomic_DNA"/>
</dbReference>
<dbReference type="AlphaFoldDB" id="A0A1A5ZUW1"/>
<evidence type="ECO:0000313" key="1">
    <source>
        <dbReference type="EMBL" id="OBR81596.1"/>
    </source>
</evidence>
<reference evidence="1" key="1">
    <citation type="submission" date="2013-07" db="EMBL/GenBank/DDBJ databases">
        <title>The Genome Sequence of Cryptococcus dejecticola CBS10117.</title>
        <authorList>
            <consortium name="The Broad Institute Genome Sequencing Platform"/>
            <person name="Cuomo C."/>
            <person name="Litvintseva A."/>
            <person name="Chen Y."/>
            <person name="Heitman J."/>
            <person name="Sun S."/>
            <person name="Springer D."/>
            <person name="Dromer F."/>
            <person name="Young S.K."/>
            <person name="Zeng Q."/>
            <person name="Gargeya S."/>
            <person name="Fitzgerald M."/>
            <person name="Abouelleil A."/>
            <person name="Alvarado L."/>
            <person name="Berlin A.M."/>
            <person name="Chapman S.B."/>
            <person name="Dewar J."/>
            <person name="Goldberg J."/>
            <person name="Griggs A."/>
            <person name="Gujja S."/>
            <person name="Hansen M."/>
            <person name="Howarth C."/>
            <person name="Imamovic A."/>
            <person name="Larimer J."/>
            <person name="McCowan C."/>
            <person name="Murphy C."/>
            <person name="Pearson M."/>
            <person name="Priest M."/>
            <person name="Roberts A."/>
            <person name="Saif S."/>
            <person name="Shea T."/>
            <person name="Sykes S."/>
            <person name="Wortman J."/>
            <person name="Nusbaum C."/>
            <person name="Birren B."/>
        </authorList>
    </citation>
    <scope>NUCLEOTIDE SEQUENCE [LARGE SCALE GENOMIC DNA]</scope>
    <source>
        <strain evidence="1">CBS 10117</strain>
    </source>
</reference>
<proteinExistence type="predicted"/>
<dbReference type="GeneID" id="28972066"/>
<dbReference type="VEuPathDB" id="FungiDB:I303_08367"/>
<dbReference type="EMBL" id="CP144537">
    <property type="protein sequence ID" value="WWC63771.1"/>
    <property type="molecule type" value="Genomic_DNA"/>
</dbReference>